<dbReference type="GO" id="GO:0016020">
    <property type="term" value="C:membrane"/>
    <property type="evidence" value="ECO:0007669"/>
    <property type="project" value="InterPro"/>
</dbReference>
<evidence type="ECO:0000259" key="11">
    <source>
        <dbReference type="Pfam" id="PF02518"/>
    </source>
</evidence>
<dbReference type="Pfam" id="PF02518">
    <property type="entry name" value="HATPase_c"/>
    <property type="match status" value="1"/>
</dbReference>
<evidence type="ECO:0000259" key="12">
    <source>
        <dbReference type="Pfam" id="PF07730"/>
    </source>
</evidence>
<dbReference type="EC" id="2.7.13.3" evidence="2"/>
<protein>
    <recommendedName>
        <fullName evidence="2">histidine kinase</fullName>
        <ecNumber evidence="2">2.7.13.3</ecNumber>
    </recommendedName>
</protein>
<dbReference type="AlphaFoldDB" id="A0A4S5EQ78"/>
<keyword evidence="15" id="KW-1185">Reference proteome</keyword>
<feature type="region of interest" description="Disordered" evidence="9">
    <location>
        <begin position="571"/>
        <end position="591"/>
    </location>
</feature>
<reference evidence="14 15" key="1">
    <citation type="submission" date="2019-04" db="EMBL/GenBank/DDBJ databases">
        <title>Draft genome sequences for three unisolated Alnus-infective Frankia Sp+ strains, AgTrS, AiOr and AvVan, the first sequenced Frankia strains able to sporulate in-planta.</title>
        <authorList>
            <person name="Bethencourt L."/>
            <person name="Vautrin F."/>
            <person name="Taib N."/>
            <person name="Dubost A."/>
            <person name="Castro-Garcia L."/>
            <person name="Imbaud O."/>
            <person name="Abrouk D."/>
            <person name="Fournier P."/>
            <person name="Briolay J."/>
            <person name="Nguyen A."/>
            <person name="Normand P."/>
            <person name="Fernandez M.P."/>
            <person name="Brochier-Armanet C."/>
            <person name="Herrera-Belaroussi A."/>
        </authorList>
    </citation>
    <scope>NUCLEOTIDE SEQUENCE [LARGE SCALE GENOMIC DNA]</scope>
    <source>
        <strain evidence="14 15">AvVan</strain>
    </source>
</reference>
<evidence type="ECO:0000313" key="15">
    <source>
        <dbReference type="Proteomes" id="UP000305282"/>
    </source>
</evidence>
<feature type="domain" description="DUF7134" evidence="13">
    <location>
        <begin position="97"/>
        <end position="253"/>
    </location>
</feature>
<keyword evidence="10" id="KW-1133">Transmembrane helix</keyword>
<feature type="compositionally biased region" description="Basic and acidic residues" evidence="9">
    <location>
        <begin position="338"/>
        <end position="347"/>
    </location>
</feature>
<evidence type="ECO:0000259" key="13">
    <source>
        <dbReference type="Pfam" id="PF23539"/>
    </source>
</evidence>
<sequence length="591" mass="62512">MDAASCPSPSLFWTGLSSVDGTSSGSFGGWIGAARSDLRRMVRVILWMDAEGQHRRLPSRPMALITPASPGPAQPPAPTDASVGSTAAGTLDRAGRRAVPGVVDIAIVLASFALFTLPAALTPTVAPGADSYGSTAHVLLFGTLAAAPLIAARRWPLPVLATVATVLCAAALAGVRFTPLVSNAGPALGVAVLTVADHHPRRISVAASTTAVVAISVATAVALQLYPDQEQDLVQALVAVAAWLVGDAFRTRRRYRSRLALEARREATERERRIRAEERLRVARDVHDVVSHTLSLIAVRSGVARLLEDPREAREALSVIETTSRSALDEVRRVLRTTRQEIREPSGRAEAMQTTRPQVEPAEVPGQADRAEAADGPAGAAGSARLGDQADADEPAMITEPKLADLDHLVAGLRRRGFHTSYRRTGTARSYPPVLETSVYRIVQEALTNVVRHANAVEAQVTVHDGSRELIVSIVDDSRVSPGDAAHHRSDEATEDCRRDQSRSDPAGEPRGPTSRRPEPDRGSGSGLGLIGMRERAELFAGTLTAGPRAAGGFAVVVRFPIPPVTVLAQQSPELPLASVRPSPVGQGPGR</sequence>
<dbReference type="OrthoDB" id="227596at2"/>
<dbReference type="InterPro" id="IPR055558">
    <property type="entry name" value="DUF7134"/>
</dbReference>
<keyword evidence="7" id="KW-0067">ATP-binding</keyword>
<keyword evidence="10" id="KW-0472">Membrane</keyword>
<dbReference type="InterPro" id="IPR036890">
    <property type="entry name" value="HATPase_C_sf"/>
</dbReference>
<dbReference type="SUPFAM" id="SSF55874">
    <property type="entry name" value="ATPase domain of HSP90 chaperone/DNA topoisomerase II/histidine kinase"/>
    <property type="match status" value="1"/>
</dbReference>
<evidence type="ECO:0000256" key="1">
    <source>
        <dbReference type="ARBA" id="ARBA00000085"/>
    </source>
</evidence>
<keyword evidence="6 14" id="KW-0418">Kinase</keyword>
<name>A0A4S5EQ78_9ACTN</name>
<feature type="domain" description="Signal transduction histidine kinase subgroup 3 dimerisation and phosphoacceptor" evidence="12">
    <location>
        <begin position="278"/>
        <end position="340"/>
    </location>
</feature>
<evidence type="ECO:0000313" key="14">
    <source>
        <dbReference type="EMBL" id="THJ74252.1"/>
    </source>
</evidence>
<evidence type="ECO:0000256" key="3">
    <source>
        <dbReference type="ARBA" id="ARBA00022553"/>
    </source>
</evidence>
<evidence type="ECO:0000256" key="4">
    <source>
        <dbReference type="ARBA" id="ARBA00022679"/>
    </source>
</evidence>
<dbReference type="Pfam" id="PF23539">
    <property type="entry name" value="DUF7134"/>
    <property type="match status" value="1"/>
</dbReference>
<feature type="region of interest" description="Disordered" evidence="9">
    <location>
        <begin position="338"/>
        <end position="386"/>
    </location>
</feature>
<keyword evidence="3" id="KW-0597">Phosphoprotein</keyword>
<evidence type="ECO:0000256" key="5">
    <source>
        <dbReference type="ARBA" id="ARBA00022741"/>
    </source>
</evidence>
<dbReference type="PANTHER" id="PTHR24421">
    <property type="entry name" value="NITRATE/NITRITE SENSOR PROTEIN NARX-RELATED"/>
    <property type="match status" value="1"/>
</dbReference>
<dbReference type="InterPro" id="IPR011712">
    <property type="entry name" value="Sig_transdc_His_kin_sub3_dim/P"/>
</dbReference>
<keyword evidence="4" id="KW-0808">Transferase</keyword>
<feature type="transmembrane region" description="Helical" evidence="10">
    <location>
        <begin position="132"/>
        <end position="150"/>
    </location>
</feature>
<feature type="compositionally biased region" description="Low complexity" evidence="9">
    <location>
        <begin position="374"/>
        <end position="385"/>
    </location>
</feature>
<feature type="compositionally biased region" description="Basic and acidic residues" evidence="9">
    <location>
        <begin position="485"/>
        <end position="508"/>
    </location>
</feature>
<evidence type="ECO:0000256" key="2">
    <source>
        <dbReference type="ARBA" id="ARBA00012438"/>
    </source>
</evidence>
<feature type="region of interest" description="Disordered" evidence="9">
    <location>
        <begin position="65"/>
        <end position="87"/>
    </location>
</feature>
<dbReference type="GO" id="GO:0005524">
    <property type="term" value="F:ATP binding"/>
    <property type="evidence" value="ECO:0007669"/>
    <property type="project" value="UniProtKB-KW"/>
</dbReference>
<feature type="transmembrane region" description="Helical" evidence="10">
    <location>
        <begin position="101"/>
        <end position="120"/>
    </location>
</feature>
<keyword evidence="10" id="KW-0812">Transmembrane</keyword>
<evidence type="ECO:0000256" key="9">
    <source>
        <dbReference type="SAM" id="MobiDB-lite"/>
    </source>
</evidence>
<dbReference type="GO" id="GO:0000155">
    <property type="term" value="F:phosphorelay sensor kinase activity"/>
    <property type="evidence" value="ECO:0007669"/>
    <property type="project" value="InterPro"/>
</dbReference>
<gene>
    <name evidence="14" type="ORF">E7Y31_12585</name>
</gene>
<dbReference type="PANTHER" id="PTHR24421:SF10">
    <property type="entry name" value="NITRATE_NITRITE SENSOR PROTEIN NARQ"/>
    <property type="match status" value="1"/>
</dbReference>
<dbReference type="Proteomes" id="UP000305282">
    <property type="component" value="Unassembled WGS sequence"/>
</dbReference>
<feature type="transmembrane region" description="Helical" evidence="10">
    <location>
        <begin position="157"/>
        <end position="174"/>
    </location>
</feature>
<dbReference type="InterPro" id="IPR003594">
    <property type="entry name" value="HATPase_dom"/>
</dbReference>
<organism evidence="14 15">
    <name type="scientific">Candidatus Frankia alpina</name>
    <dbReference type="NCBI Taxonomy" id="2699483"/>
    <lineage>
        <taxon>Bacteria</taxon>
        <taxon>Bacillati</taxon>
        <taxon>Actinomycetota</taxon>
        <taxon>Actinomycetes</taxon>
        <taxon>Frankiales</taxon>
        <taxon>Frankiaceae</taxon>
        <taxon>Frankia</taxon>
    </lineage>
</organism>
<comment type="caution">
    <text evidence="14">The sequence shown here is derived from an EMBL/GenBank/DDBJ whole genome shotgun (WGS) entry which is preliminary data.</text>
</comment>
<feature type="region of interest" description="Disordered" evidence="9">
    <location>
        <begin position="480"/>
        <end position="529"/>
    </location>
</feature>
<evidence type="ECO:0000256" key="8">
    <source>
        <dbReference type="ARBA" id="ARBA00023012"/>
    </source>
</evidence>
<dbReference type="InterPro" id="IPR050482">
    <property type="entry name" value="Sensor_HK_TwoCompSys"/>
</dbReference>
<dbReference type="Pfam" id="PF07730">
    <property type="entry name" value="HisKA_3"/>
    <property type="match status" value="1"/>
</dbReference>
<dbReference type="Gene3D" id="1.20.5.1930">
    <property type="match status" value="1"/>
</dbReference>
<proteinExistence type="predicted"/>
<comment type="catalytic activity">
    <reaction evidence="1">
        <text>ATP + protein L-histidine = ADP + protein N-phospho-L-histidine.</text>
        <dbReference type="EC" id="2.7.13.3"/>
    </reaction>
</comment>
<evidence type="ECO:0000256" key="6">
    <source>
        <dbReference type="ARBA" id="ARBA00022777"/>
    </source>
</evidence>
<accession>A0A4S5EQ78</accession>
<feature type="domain" description="Histidine kinase/HSP90-like ATPase" evidence="11">
    <location>
        <begin position="437"/>
        <end position="563"/>
    </location>
</feature>
<keyword evidence="5" id="KW-0547">Nucleotide-binding</keyword>
<dbReference type="Gene3D" id="3.30.565.10">
    <property type="entry name" value="Histidine kinase-like ATPase, C-terminal domain"/>
    <property type="match status" value="1"/>
</dbReference>
<dbReference type="EMBL" id="SSXH01000285">
    <property type="protein sequence ID" value="THJ74252.1"/>
    <property type="molecule type" value="Genomic_DNA"/>
</dbReference>
<dbReference type="CDD" id="cd16917">
    <property type="entry name" value="HATPase_UhpB-NarQ-NarX-like"/>
    <property type="match status" value="1"/>
</dbReference>
<dbReference type="GO" id="GO:0046983">
    <property type="term" value="F:protein dimerization activity"/>
    <property type="evidence" value="ECO:0007669"/>
    <property type="project" value="InterPro"/>
</dbReference>
<evidence type="ECO:0000256" key="10">
    <source>
        <dbReference type="SAM" id="Phobius"/>
    </source>
</evidence>
<feature type="compositionally biased region" description="Pro residues" evidence="9">
    <location>
        <begin position="69"/>
        <end position="78"/>
    </location>
</feature>
<keyword evidence="8" id="KW-0902">Two-component regulatory system</keyword>
<evidence type="ECO:0000256" key="7">
    <source>
        <dbReference type="ARBA" id="ARBA00022840"/>
    </source>
</evidence>